<dbReference type="SUPFAM" id="SSF81606">
    <property type="entry name" value="PP2C-like"/>
    <property type="match status" value="1"/>
</dbReference>
<reference evidence="5 6" key="1">
    <citation type="submission" date="2020-08" db="EMBL/GenBank/DDBJ databases">
        <title>Genomic Encyclopedia of Type Strains, Phase IV (KMG-IV): sequencing the most valuable type-strain genomes for metagenomic binning, comparative biology and taxonomic classification.</title>
        <authorList>
            <person name="Goeker M."/>
        </authorList>
    </citation>
    <scope>NUCLEOTIDE SEQUENCE [LARGE SCALE GENOMIC DNA]</scope>
    <source>
        <strain evidence="5 6">DSM 103679</strain>
    </source>
</reference>
<evidence type="ECO:0000313" key="6">
    <source>
        <dbReference type="Proteomes" id="UP000578697"/>
    </source>
</evidence>
<dbReference type="InterPro" id="IPR052016">
    <property type="entry name" value="Bact_Sigma-Reg"/>
</dbReference>
<keyword evidence="3" id="KW-1133">Transmembrane helix</keyword>
<feature type="transmembrane region" description="Helical" evidence="3">
    <location>
        <begin position="380"/>
        <end position="400"/>
    </location>
</feature>
<feature type="transmembrane region" description="Helical" evidence="3">
    <location>
        <begin position="290"/>
        <end position="310"/>
    </location>
</feature>
<accession>A0A840SI46</accession>
<protein>
    <submittedName>
        <fullName evidence="5">Sigma-B regulation protein RsbU (Phosphoserine phosphatase)</fullName>
        <ecNumber evidence="5">3.1.3.3</ecNumber>
    </submittedName>
</protein>
<dbReference type="InterPro" id="IPR036457">
    <property type="entry name" value="PPM-type-like_dom_sf"/>
</dbReference>
<dbReference type="AlphaFoldDB" id="A0A840SI46"/>
<dbReference type="InterPro" id="IPR001932">
    <property type="entry name" value="PPM-type_phosphatase-like_dom"/>
</dbReference>
<comment type="caution">
    <text evidence="5">The sequence shown here is derived from an EMBL/GenBank/DDBJ whole genome shotgun (WGS) entry which is preliminary data.</text>
</comment>
<evidence type="ECO:0000256" key="1">
    <source>
        <dbReference type="ARBA" id="ARBA00022801"/>
    </source>
</evidence>
<evidence type="ECO:0000259" key="4">
    <source>
        <dbReference type="SMART" id="SM00331"/>
    </source>
</evidence>
<feature type="transmembrane region" description="Helical" evidence="3">
    <location>
        <begin position="316"/>
        <end position="336"/>
    </location>
</feature>
<evidence type="ECO:0000313" key="5">
    <source>
        <dbReference type="EMBL" id="MBB5219576.1"/>
    </source>
</evidence>
<dbReference type="Pfam" id="PF07228">
    <property type="entry name" value="SpoIIE"/>
    <property type="match status" value="1"/>
</dbReference>
<keyword evidence="3" id="KW-0812">Transmembrane</keyword>
<feature type="coiled-coil region" evidence="2">
    <location>
        <begin position="418"/>
        <end position="449"/>
    </location>
</feature>
<dbReference type="EMBL" id="JACHFR010000003">
    <property type="protein sequence ID" value="MBB5219576.1"/>
    <property type="molecule type" value="Genomic_DNA"/>
</dbReference>
<feature type="transmembrane region" description="Helical" evidence="3">
    <location>
        <begin position="226"/>
        <end position="248"/>
    </location>
</feature>
<dbReference type="PANTHER" id="PTHR43156:SF2">
    <property type="entry name" value="STAGE II SPORULATION PROTEIN E"/>
    <property type="match status" value="1"/>
</dbReference>
<dbReference type="PANTHER" id="PTHR43156">
    <property type="entry name" value="STAGE II SPORULATION PROTEIN E-RELATED"/>
    <property type="match status" value="1"/>
</dbReference>
<feature type="transmembrane region" description="Helical" evidence="3">
    <location>
        <begin position="348"/>
        <end position="368"/>
    </location>
</feature>
<evidence type="ECO:0000256" key="3">
    <source>
        <dbReference type="SAM" id="Phobius"/>
    </source>
</evidence>
<gene>
    <name evidence="5" type="ORF">HNP77_001958</name>
</gene>
<dbReference type="Proteomes" id="UP000578697">
    <property type="component" value="Unassembled WGS sequence"/>
</dbReference>
<sequence length="718" mass="82000">MKSLQNKNNKILYILSLIASLFILCSCEPNQEPKITLGDSFWYWEADAGSTPGDAMKHFADFKKLEDKSTSNLLNVLGPGSRYVWVMAQFEIPEYFRNQPLGLVIPYLRFAGQVYCNGSFISQYGNFPPNEQSTLFKAHFFSFPLNVLKQEGQNTILIKIYAQGKSGISSHSFIQPARFAYPAFEVINFHHTKIYMPLTGSLLLTFILYMCFYLSAKDFREFKDFAFLNIFTAMFVLIFFATELPVYTGGIIPFLLFTKFTLCIPVYFMVYFATAFAVDFHHKSFSLPLRIFRISILTFQTLLTAGIPSYNGLIKIAPYMLALLFIQILTAIIYIIKLFIKKERRAQTLYFILAMIPFITASLIDVIARKSDESEVYPYYSIFGWSVTTIIFIIMLAIRFSRTYKRNQRLTNHLQEEVDSRTSELKTANDRLNDLNEQLEKDKKRLVTDLEMASIVQKNFFSHPAQNLKNWDINTWYEPLSKVSGDFYDYFTYNNVLNGLSIFDVSGHGLSASLVTMLSKNIISGVFQKGFRNKVPASKILSEINTLIIKEKGDIQNYMTGLLCRFNEDRRGGFCRAELGNAGHPYPLKYSAENKEIYELKGNDGKDHYGAIGMSGIQVSFAQSNFTMKDGDILVLFTDGISELNNSKGEQYGTGDLMQIVRQNSNKTSAEILSIIKDHVKDFTKDSKIDDDITVIIAKRDSSFKAQQTESEELLEEL</sequence>
<keyword evidence="2" id="KW-0175">Coiled coil</keyword>
<feature type="transmembrane region" description="Helical" evidence="3">
    <location>
        <begin position="254"/>
        <end position="278"/>
    </location>
</feature>
<dbReference type="RefSeq" id="WP_184653001.1">
    <property type="nucleotide sequence ID" value="NZ_JACHFR010000003.1"/>
</dbReference>
<dbReference type="EC" id="3.1.3.3" evidence="5"/>
<evidence type="ECO:0000256" key="2">
    <source>
        <dbReference type="SAM" id="Coils"/>
    </source>
</evidence>
<dbReference type="Gene3D" id="3.60.40.10">
    <property type="entry name" value="PPM-type phosphatase domain"/>
    <property type="match status" value="1"/>
</dbReference>
<keyword evidence="3" id="KW-0472">Membrane</keyword>
<keyword evidence="6" id="KW-1185">Reference proteome</keyword>
<dbReference type="SMART" id="SM00331">
    <property type="entry name" value="PP2C_SIG"/>
    <property type="match status" value="1"/>
</dbReference>
<feature type="domain" description="PPM-type phosphatase" evidence="4">
    <location>
        <begin position="468"/>
        <end position="700"/>
    </location>
</feature>
<dbReference type="PROSITE" id="PS51257">
    <property type="entry name" value="PROKAR_LIPOPROTEIN"/>
    <property type="match status" value="1"/>
</dbReference>
<name>A0A840SI46_9SPIR</name>
<keyword evidence="1 5" id="KW-0378">Hydrolase</keyword>
<dbReference type="GO" id="GO:0016791">
    <property type="term" value="F:phosphatase activity"/>
    <property type="evidence" value="ECO:0007669"/>
    <property type="project" value="TreeGrafter"/>
</dbReference>
<proteinExistence type="predicted"/>
<organism evidence="5 6">
    <name type="scientific">Treponema rectale</name>
    <dbReference type="NCBI Taxonomy" id="744512"/>
    <lineage>
        <taxon>Bacteria</taxon>
        <taxon>Pseudomonadati</taxon>
        <taxon>Spirochaetota</taxon>
        <taxon>Spirochaetia</taxon>
        <taxon>Spirochaetales</taxon>
        <taxon>Treponemataceae</taxon>
        <taxon>Treponema</taxon>
    </lineage>
</organism>
<feature type="transmembrane region" description="Helical" evidence="3">
    <location>
        <begin position="194"/>
        <end position="214"/>
    </location>
</feature>